<dbReference type="InterPro" id="IPR017989">
    <property type="entry name" value="Ribosome_inactivat_1/2"/>
</dbReference>
<evidence type="ECO:0000313" key="1">
    <source>
        <dbReference type="EMBL" id="GAA5063164.1"/>
    </source>
</evidence>
<comment type="caution">
    <text evidence="1">The sequence shown here is derived from an EMBL/GenBank/DDBJ whole genome shotgun (WGS) entry which is preliminary data.</text>
</comment>
<protein>
    <submittedName>
        <fullName evidence="1">Uncharacterized protein</fullName>
    </submittedName>
</protein>
<dbReference type="InterPro" id="IPR036041">
    <property type="entry name" value="Ribosome-inact_prot_sf"/>
</dbReference>
<accession>A0ABP9KT01</accession>
<dbReference type="EMBL" id="BAABKC010000059">
    <property type="protein sequence ID" value="GAA5063164.1"/>
    <property type="molecule type" value="Genomic_DNA"/>
</dbReference>
<dbReference type="InterPro" id="IPR016138">
    <property type="entry name" value="Ribosome_inactivat_prot_sub1"/>
</dbReference>
<dbReference type="Proteomes" id="UP001500124">
    <property type="component" value="Unassembled WGS sequence"/>
</dbReference>
<proteinExistence type="predicted"/>
<gene>
    <name evidence="1" type="ORF">GCM10023336_42190</name>
</gene>
<sequence>MAVRPQAVQNSFFWDFQSSDASVIRNTYGQAISRLRQSVGHAYPADPSFQVTSDQADIATMTVLLPGNRQVSLHYTTDNLYLRGFSVGQGDVVQFNDFDLGHQLDRNARTLPFNGRYGTERGHLEYNSSRTRAQLSFSHHALGESLENLYNFANDSGNVSNQQVATAALTLVAATSEGARFQPVYQDVLNAIPGSGSASQTNDDLILENNWSRLTDFTRRLTNHENPAVLVLGTRHFRNIQNVRNVLVMMLSNSAHL</sequence>
<reference evidence="2" key="1">
    <citation type="journal article" date="2019" name="Int. J. Syst. Evol. Microbiol.">
        <title>The Global Catalogue of Microorganisms (GCM) 10K type strain sequencing project: providing services to taxonomists for standard genome sequencing and annotation.</title>
        <authorList>
            <consortium name="The Broad Institute Genomics Platform"/>
            <consortium name="The Broad Institute Genome Sequencing Center for Infectious Disease"/>
            <person name="Wu L."/>
            <person name="Ma J."/>
        </authorList>
    </citation>
    <scope>NUCLEOTIDE SEQUENCE [LARGE SCALE GENOMIC DNA]</scope>
    <source>
        <strain evidence="2">JCM 18410</strain>
    </source>
</reference>
<dbReference type="Gene3D" id="3.40.420.10">
    <property type="entry name" value="Ricin (A subunit), domain 1"/>
    <property type="match status" value="1"/>
</dbReference>
<dbReference type="SUPFAM" id="SSF56371">
    <property type="entry name" value="Ribosome inactivating proteins (RIP)"/>
    <property type="match status" value="1"/>
</dbReference>
<dbReference type="RefSeq" id="WP_345669760.1">
    <property type="nucleotide sequence ID" value="NZ_BAABKC010000059.1"/>
</dbReference>
<dbReference type="InterPro" id="IPR001574">
    <property type="entry name" value="Ribosome_inactivat_prot"/>
</dbReference>
<dbReference type="Pfam" id="PF00161">
    <property type="entry name" value="RIP"/>
    <property type="match status" value="1"/>
</dbReference>
<dbReference type="PANTHER" id="PTHR33453:SF34">
    <property type="entry name" value="RIBOSOME-INACTIVATING PROTEIN"/>
    <property type="match status" value="1"/>
</dbReference>
<organism evidence="1 2">
    <name type="scientific">Streptomyces similanensis</name>
    <dbReference type="NCBI Taxonomy" id="1274988"/>
    <lineage>
        <taxon>Bacteria</taxon>
        <taxon>Bacillati</taxon>
        <taxon>Actinomycetota</taxon>
        <taxon>Actinomycetes</taxon>
        <taxon>Kitasatosporales</taxon>
        <taxon>Streptomycetaceae</taxon>
        <taxon>Streptomyces</taxon>
    </lineage>
</organism>
<evidence type="ECO:0000313" key="2">
    <source>
        <dbReference type="Proteomes" id="UP001500124"/>
    </source>
</evidence>
<dbReference type="PANTHER" id="PTHR33453">
    <property type="match status" value="1"/>
</dbReference>
<keyword evidence="2" id="KW-1185">Reference proteome</keyword>
<dbReference type="PRINTS" id="PR00396">
    <property type="entry name" value="SHIGARICIN"/>
</dbReference>
<name>A0ABP9KT01_9ACTN</name>